<proteinExistence type="inferred from homology"/>
<name>A0A164WYJ1_9AGAM</name>
<reference evidence="3 4" key="1">
    <citation type="journal article" date="2016" name="Mol. Biol. Evol.">
        <title>Comparative Genomics of Early-Diverging Mushroom-Forming Fungi Provides Insights into the Origins of Lignocellulose Decay Capabilities.</title>
        <authorList>
            <person name="Nagy L.G."/>
            <person name="Riley R."/>
            <person name="Tritt A."/>
            <person name="Adam C."/>
            <person name="Daum C."/>
            <person name="Floudas D."/>
            <person name="Sun H."/>
            <person name="Yadav J.S."/>
            <person name="Pangilinan J."/>
            <person name="Larsson K.H."/>
            <person name="Matsuura K."/>
            <person name="Barry K."/>
            <person name="Labutti K."/>
            <person name="Kuo R."/>
            <person name="Ohm R.A."/>
            <person name="Bhattacharya S.S."/>
            <person name="Shirouzu T."/>
            <person name="Yoshinaga Y."/>
            <person name="Martin F.M."/>
            <person name="Grigoriev I.V."/>
            <person name="Hibbett D.S."/>
        </authorList>
    </citation>
    <scope>NUCLEOTIDE SEQUENCE [LARGE SCALE GENOMIC DNA]</scope>
    <source>
        <strain evidence="3 4">HHB9708</strain>
    </source>
</reference>
<dbReference type="PANTHER" id="PTHR20883:SF51">
    <property type="entry name" value="PHYTANOYL-COA HYDROXYLASE"/>
    <property type="match status" value="1"/>
</dbReference>
<evidence type="ECO:0000313" key="4">
    <source>
        <dbReference type="Proteomes" id="UP000076722"/>
    </source>
</evidence>
<dbReference type="Proteomes" id="UP000076722">
    <property type="component" value="Unassembled WGS sequence"/>
</dbReference>
<accession>A0A164WYJ1</accession>
<dbReference type="PANTHER" id="PTHR20883">
    <property type="entry name" value="PHYTANOYL-COA DIOXYGENASE DOMAIN CONTAINING 1"/>
    <property type="match status" value="1"/>
</dbReference>
<sequence length="267" mass="30177">MRSLTESEKTSFQENGFLKLTDLLTKEEVDSLIRWTSEVKNLPNVVGEHMPYEEIDATGKRVLCRTENYCNYHPGFNSILRGENALSVLQQLSGEKMHLFKEKINYKQPHAGGFDAHFDAPAYNHIKATKHLTILMAVEPATLENGCLEVVPGSHKEPIPLGEDRCITKEWCEMHDWIPVPLDTGELLIFGSYLAHRSGANHSSLGRAAIYATYNCDSDGGDSHDEYYVHRRKLWPPTHERLVGEKYEEGAVLYGFGSPMLTIQEKA</sequence>
<dbReference type="AlphaFoldDB" id="A0A164WYJ1"/>
<dbReference type="EMBL" id="KV419401">
    <property type="protein sequence ID" value="KZS95479.1"/>
    <property type="molecule type" value="Genomic_DNA"/>
</dbReference>
<organism evidence="3 4">
    <name type="scientific">Sistotremastrum niveocremeum HHB9708</name>
    <dbReference type="NCBI Taxonomy" id="1314777"/>
    <lineage>
        <taxon>Eukaryota</taxon>
        <taxon>Fungi</taxon>
        <taxon>Dikarya</taxon>
        <taxon>Basidiomycota</taxon>
        <taxon>Agaricomycotina</taxon>
        <taxon>Agaricomycetes</taxon>
        <taxon>Sistotremastrales</taxon>
        <taxon>Sistotremastraceae</taxon>
        <taxon>Sertulicium</taxon>
        <taxon>Sertulicium niveocremeum</taxon>
    </lineage>
</organism>
<keyword evidence="4" id="KW-1185">Reference proteome</keyword>
<dbReference type="Gene3D" id="2.60.120.620">
    <property type="entry name" value="q2cbj1_9rhob like domain"/>
    <property type="match status" value="1"/>
</dbReference>
<comment type="similarity">
    <text evidence="2">Belongs to the PhyH family.</text>
</comment>
<evidence type="ECO:0000256" key="2">
    <source>
        <dbReference type="ARBA" id="ARBA00005830"/>
    </source>
</evidence>
<dbReference type="OrthoDB" id="445007at2759"/>
<dbReference type="STRING" id="1314777.A0A164WYJ1"/>
<gene>
    <name evidence="3" type="ORF">SISNIDRAFT_473593</name>
</gene>
<protein>
    <submittedName>
        <fullName evidence="3">PhyH-domain-containing protein</fullName>
    </submittedName>
</protein>
<comment type="cofactor">
    <cofactor evidence="1">
        <name>Fe cation</name>
        <dbReference type="ChEBI" id="CHEBI:24875"/>
    </cofactor>
</comment>
<dbReference type="Pfam" id="PF05721">
    <property type="entry name" value="PhyH"/>
    <property type="match status" value="1"/>
</dbReference>
<dbReference type="InterPro" id="IPR008775">
    <property type="entry name" value="Phytyl_CoA_dOase-like"/>
</dbReference>
<evidence type="ECO:0000313" key="3">
    <source>
        <dbReference type="EMBL" id="KZS95479.1"/>
    </source>
</evidence>
<dbReference type="SUPFAM" id="SSF51197">
    <property type="entry name" value="Clavaminate synthase-like"/>
    <property type="match status" value="1"/>
</dbReference>
<evidence type="ECO:0000256" key="1">
    <source>
        <dbReference type="ARBA" id="ARBA00001962"/>
    </source>
</evidence>